<keyword evidence="2" id="KW-1133">Transmembrane helix</keyword>
<sequence length="556" mass="56265">MRRRLARSAALPLAAAMVVLAAGPAAGQTIPTTPVPPPADPDAPPASGPTKTKAKAIGEAGTALGMVRLLPQAVPTDAILPGAEDDLPKQSALEGGFGLSNAKVDSESYLTYERSIASASPAGLAIGGHAPMPPGSVTQTALPDNEKPVSTGINAPDNPLVNLSALNGSAHARWSEELGPCVGTIADASTSTASASLVNTIPTMPDIGQLNGAGSGAEEALSKLGSLADLGGMLSGQRTNEAKPADDGKGSLVSAPNTLSTRSTVRLVDMPGTERKAVESTSTMQVADINILKGTPLGLTVKVASQPTLRVLSTGKAETSKVEYEAPVLTIERNGKELFTLDAANPTADIPVGLPTKDLKDLPGYEQVKDAPVVGDLAQTMNNGVKALNGSAAKKVLDLGVLRLSIAELTKRGSEQAKPFKGYQQGASARLLDLQILPTQKLKELLPGDAAEKLPSSLAQVSLGEQIARAFAPTGGVDCSKPEPPAAPPEGGGAAPPAGPDKLAQTSGAYASVPIFWTGTAMLLIGAVLVAVSPGRRGGSAAAATAPPKPSPRPRE</sequence>
<gene>
    <name evidence="4" type="ORF">GCM10009675_15410</name>
</gene>
<evidence type="ECO:0000256" key="3">
    <source>
        <dbReference type="SAM" id="SignalP"/>
    </source>
</evidence>
<feature type="signal peptide" evidence="3">
    <location>
        <begin position="1"/>
        <end position="21"/>
    </location>
</feature>
<name>A0ABP4G260_9PSEU</name>
<accession>A0ABP4G260</accession>
<keyword evidence="5" id="KW-1185">Reference proteome</keyword>
<evidence type="ECO:0000256" key="1">
    <source>
        <dbReference type="SAM" id="MobiDB-lite"/>
    </source>
</evidence>
<feature type="region of interest" description="Disordered" evidence="1">
    <location>
        <begin position="235"/>
        <end position="256"/>
    </location>
</feature>
<comment type="caution">
    <text evidence="4">The sequence shown here is derived from an EMBL/GenBank/DDBJ whole genome shotgun (WGS) entry which is preliminary data.</text>
</comment>
<organism evidence="4 5">
    <name type="scientific">Prauserella alba</name>
    <dbReference type="NCBI Taxonomy" id="176898"/>
    <lineage>
        <taxon>Bacteria</taxon>
        <taxon>Bacillati</taxon>
        <taxon>Actinomycetota</taxon>
        <taxon>Actinomycetes</taxon>
        <taxon>Pseudonocardiales</taxon>
        <taxon>Pseudonocardiaceae</taxon>
        <taxon>Prauserella</taxon>
    </lineage>
</organism>
<feature type="region of interest" description="Disordered" evidence="1">
    <location>
        <begin position="29"/>
        <end position="53"/>
    </location>
</feature>
<feature type="compositionally biased region" description="Low complexity" evidence="1">
    <location>
        <begin position="536"/>
        <end position="546"/>
    </location>
</feature>
<feature type="region of interest" description="Disordered" evidence="1">
    <location>
        <begin position="536"/>
        <end position="556"/>
    </location>
</feature>
<evidence type="ECO:0000313" key="4">
    <source>
        <dbReference type="EMBL" id="GAA1200236.1"/>
    </source>
</evidence>
<keyword evidence="3" id="KW-0732">Signal</keyword>
<feature type="region of interest" description="Disordered" evidence="1">
    <location>
        <begin position="127"/>
        <end position="156"/>
    </location>
</feature>
<feature type="compositionally biased region" description="Basic and acidic residues" evidence="1">
    <location>
        <begin position="240"/>
        <end position="249"/>
    </location>
</feature>
<feature type="compositionally biased region" description="Pro residues" evidence="1">
    <location>
        <begin position="33"/>
        <end position="47"/>
    </location>
</feature>
<reference evidence="5" key="1">
    <citation type="journal article" date="2019" name="Int. J. Syst. Evol. Microbiol.">
        <title>The Global Catalogue of Microorganisms (GCM) 10K type strain sequencing project: providing services to taxonomists for standard genome sequencing and annotation.</title>
        <authorList>
            <consortium name="The Broad Institute Genomics Platform"/>
            <consortium name="The Broad Institute Genome Sequencing Center for Infectious Disease"/>
            <person name="Wu L."/>
            <person name="Ma J."/>
        </authorList>
    </citation>
    <scope>NUCLEOTIDE SEQUENCE [LARGE SCALE GENOMIC DNA]</scope>
    <source>
        <strain evidence="5">JCM 13022</strain>
    </source>
</reference>
<feature type="chain" id="PRO_5045909896" evidence="3">
    <location>
        <begin position="22"/>
        <end position="556"/>
    </location>
</feature>
<evidence type="ECO:0000313" key="5">
    <source>
        <dbReference type="Proteomes" id="UP001500467"/>
    </source>
</evidence>
<protein>
    <submittedName>
        <fullName evidence="4">Uncharacterized protein</fullName>
    </submittedName>
</protein>
<feature type="region of interest" description="Disordered" evidence="1">
    <location>
        <begin position="474"/>
        <end position="501"/>
    </location>
</feature>
<keyword evidence="2" id="KW-0472">Membrane</keyword>
<dbReference type="EMBL" id="BAAALM010000005">
    <property type="protein sequence ID" value="GAA1200236.1"/>
    <property type="molecule type" value="Genomic_DNA"/>
</dbReference>
<keyword evidence="2" id="KW-0812">Transmembrane</keyword>
<feature type="compositionally biased region" description="Pro residues" evidence="1">
    <location>
        <begin position="547"/>
        <end position="556"/>
    </location>
</feature>
<feature type="transmembrane region" description="Helical" evidence="2">
    <location>
        <begin position="509"/>
        <end position="532"/>
    </location>
</feature>
<evidence type="ECO:0000256" key="2">
    <source>
        <dbReference type="SAM" id="Phobius"/>
    </source>
</evidence>
<dbReference type="RefSeq" id="WP_253856946.1">
    <property type="nucleotide sequence ID" value="NZ_BAAALM010000005.1"/>
</dbReference>
<dbReference type="Proteomes" id="UP001500467">
    <property type="component" value="Unassembled WGS sequence"/>
</dbReference>
<proteinExistence type="predicted"/>